<dbReference type="AlphaFoldDB" id="A0AAD1SCX6"/>
<evidence type="ECO:0000259" key="2">
    <source>
        <dbReference type="Pfam" id="PF07717"/>
    </source>
</evidence>
<gene>
    <name evidence="3" type="ORF">PECUL_23A029475</name>
</gene>
<reference evidence="3" key="1">
    <citation type="submission" date="2022-03" db="EMBL/GenBank/DDBJ databases">
        <authorList>
            <person name="Alioto T."/>
            <person name="Alioto T."/>
            <person name="Gomez Garrido J."/>
        </authorList>
    </citation>
    <scope>NUCLEOTIDE SEQUENCE</scope>
</reference>
<evidence type="ECO:0000313" key="4">
    <source>
        <dbReference type="Proteomes" id="UP001295444"/>
    </source>
</evidence>
<feature type="region of interest" description="Disordered" evidence="1">
    <location>
        <begin position="81"/>
        <end position="109"/>
    </location>
</feature>
<dbReference type="EMBL" id="OW240917">
    <property type="protein sequence ID" value="CAH2299066.1"/>
    <property type="molecule type" value="Genomic_DNA"/>
</dbReference>
<proteinExistence type="predicted"/>
<dbReference type="Pfam" id="PF07717">
    <property type="entry name" value="OB_NTP_bind"/>
    <property type="match status" value="1"/>
</dbReference>
<keyword evidence="4" id="KW-1185">Reference proteome</keyword>
<evidence type="ECO:0000313" key="3">
    <source>
        <dbReference type="EMBL" id="CAH2299066.1"/>
    </source>
</evidence>
<dbReference type="Proteomes" id="UP001295444">
    <property type="component" value="Chromosome 06"/>
</dbReference>
<name>A0AAD1SCX6_PELCU</name>
<accession>A0AAD1SCX6</accession>
<dbReference type="InterPro" id="IPR011709">
    <property type="entry name" value="DEAD-box_helicase_OB_fold"/>
</dbReference>
<feature type="domain" description="DEAD-box helicase OB fold" evidence="2">
    <location>
        <begin position="2"/>
        <end position="57"/>
    </location>
</feature>
<organism evidence="3 4">
    <name type="scientific">Pelobates cultripes</name>
    <name type="common">Western spadefoot toad</name>
    <dbReference type="NCBI Taxonomy" id="61616"/>
    <lineage>
        <taxon>Eukaryota</taxon>
        <taxon>Metazoa</taxon>
        <taxon>Chordata</taxon>
        <taxon>Craniata</taxon>
        <taxon>Vertebrata</taxon>
        <taxon>Euteleostomi</taxon>
        <taxon>Amphibia</taxon>
        <taxon>Batrachia</taxon>
        <taxon>Anura</taxon>
        <taxon>Pelobatoidea</taxon>
        <taxon>Pelobatidae</taxon>
        <taxon>Pelobates</taxon>
    </lineage>
</organism>
<sequence length="109" mass="12104">MLTHKHVANLHPSSVYYNRSPPPSWVLYHDFSISQDNCISVATEILPEMLVECAPQYYLSNLPASESRDLLMELREKLQEEEALGAPGGAGEDPLALGEEAEKDTCCLQ</sequence>
<evidence type="ECO:0000256" key="1">
    <source>
        <dbReference type="SAM" id="MobiDB-lite"/>
    </source>
</evidence>
<protein>
    <recommendedName>
        <fullName evidence="2">DEAD-box helicase OB fold domain-containing protein</fullName>
    </recommendedName>
</protein>